<dbReference type="PROSITE" id="PS01031">
    <property type="entry name" value="SHSP"/>
    <property type="match status" value="1"/>
</dbReference>
<accession>A0AAP0E9E3</accession>
<evidence type="ECO:0000256" key="1">
    <source>
        <dbReference type="PROSITE-ProRule" id="PRU00285"/>
    </source>
</evidence>
<feature type="domain" description="SHSP" evidence="4">
    <location>
        <begin position="78"/>
        <end position="192"/>
    </location>
</feature>
<dbReference type="SUPFAM" id="SSF49764">
    <property type="entry name" value="HSP20-like chaperones"/>
    <property type="match status" value="1"/>
</dbReference>
<evidence type="ECO:0000313" key="5">
    <source>
        <dbReference type="EMBL" id="KAK9084939.1"/>
    </source>
</evidence>
<evidence type="ECO:0000259" key="4">
    <source>
        <dbReference type="PROSITE" id="PS01031"/>
    </source>
</evidence>
<sequence>MSCLRKLEVLYENRNPKKWRVPLREDMFHSLISQSSGNAMNQVFSEGSLFSPLLFGKFFDPSDAFPLWEFESDILLASLRNSSNSTTDWFEAEGEYVLRAESPGLRHCNIQVIVESGKIMEISGRWEEKKEFAARDWRSGNWWERGCVRRIELPQNADWRKIEGNVEDGILLEIRIPKGINSDSSMTSQGNNDVPYGVIDVN</sequence>
<dbReference type="AlphaFoldDB" id="A0AAP0E9E3"/>
<dbReference type="PANTHER" id="PTHR47838">
    <property type="entry name" value="21.7 KDA CLASS VI HEAT SHOCK PROTEIN"/>
    <property type="match status" value="1"/>
</dbReference>
<dbReference type="Gene3D" id="2.60.40.790">
    <property type="match status" value="1"/>
</dbReference>
<keyword evidence="6" id="KW-1185">Reference proteome</keyword>
<evidence type="ECO:0000256" key="2">
    <source>
        <dbReference type="RuleBase" id="RU003616"/>
    </source>
</evidence>
<dbReference type="InterPro" id="IPR002068">
    <property type="entry name" value="A-crystallin/Hsp20_dom"/>
</dbReference>
<evidence type="ECO:0000256" key="3">
    <source>
        <dbReference type="SAM" id="MobiDB-lite"/>
    </source>
</evidence>
<feature type="region of interest" description="Disordered" evidence="3">
    <location>
        <begin position="183"/>
        <end position="202"/>
    </location>
</feature>
<dbReference type="Pfam" id="PF00011">
    <property type="entry name" value="HSP20"/>
    <property type="match status" value="1"/>
</dbReference>
<reference evidence="5 6" key="1">
    <citation type="submission" date="2024-01" db="EMBL/GenBank/DDBJ databases">
        <title>Genome assemblies of Stephania.</title>
        <authorList>
            <person name="Yang L."/>
        </authorList>
    </citation>
    <scope>NUCLEOTIDE SEQUENCE [LARGE SCALE GENOMIC DNA]</scope>
    <source>
        <strain evidence="5">QJT</strain>
        <tissue evidence="5">Leaf</tissue>
    </source>
</reference>
<dbReference type="EMBL" id="JBBNAE010000011">
    <property type="protein sequence ID" value="KAK9084939.1"/>
    <property type="molecule type" value="Genomic_DNA"/>
</dbReference>
<feature type="compositionally biased region" description="Polar residues" evidence="3">
    <location>
        <begin position="183"/>
        <end position="192"/>
    </location>
</feature>
<dbReference type="Proteomes" id="UP001417504">
    <property type="component" value="Unassembled WGS sequence"/>
</dbReference>
<dbReference type="InterPro" id="IPR008978">
    <property type="entry name" value="HSP20-like_chaperone"/>
</dbReference>
<comment type="similarity">
    <text evidence="1 2">Belongs to the small heat shock protein (HSP20) family.</text>
</comment>
<protein>
    <recommendedName>
        <fullName evidence="4">SHSP domain-containing protein</fullName>
    </recommendedName>
</protein>
<dbReference type="PANTHER" id="PTHR47838:SF1">
    <property type="entry name" value="21.7 KDA CLASS VI HEAT SHOCK PROTEIN"/>
    <property type="match status" value="1"/>
</dbReference>
<gene>
    <name evidence="5" type="ORF">Sjap_025350</name>
</gene>
<name>A0AAP0E9E3_9MAGN</name>
<organism evidence="5 6">
    <name type="scientific">Stephania japonica</name>
    <dbReference type="NCBI Taxonomy" id="461633"/>
    <lineage>
        <taxon>Eukaryota</taxon>
        <taxon>Viridiplantae</taxon>
        <taxon>Streptophyta</taxon>
        <taxon>Embryophyta</taxon>
        <taxon>Tracheophyta</taxon>
        <taxon>Spermatophyta</taxon>
        <taxon>Magnoliopsida</taxon>
        <taxon>Ranunculales</taxon>
        <taxon>Menispermaceae</taxon>
        <taxon>Menispermoideae</taxon>
        <taxon>Cissampelideae</taxon>
        <taxon>Stephania</taxon>
    </lineage>
</organism>
<proteinExistence type="inferred from homology"/>
<evidence type="ECO:0000313" key="6">
    <source>
        <dbReference type="Proteomes" id="UP001417504"/>
    </source>
</evidence>
<comment type="caution">
    <text evidence="5">The sequence shown here is derived from an EMBL/GenBank/DDBJ whole genome shotgun (WGS) entry which is preliminary data.</text>
</comment>